<dbReference type="InterPro" id="IPR028427">
    <property type="entry name" value="Met_Sox_Rdtase_MsrB"/>
</dbReference>
<evidence type="ECO:0000313" key="6">
    <source>
        <dbReference type="EMBL" id="OUI78328.1"/>
    </source>
</evidence>
<proteinExistence type="inferred from homology"/>
<keyword evidence="7" id="KW-1185">Reference proteome</keyword>
<comment type="caution">
    <text evidence="6">The sequence shown here is derived from an EMBL/GenBank/DDBJ whole genome shotgun (WGS) entry which is preliminary data.</text>
</comment>
<sequence length="136" mass="15371">MWNKVTEKTKNDFIWLSNLSPEQLRVMRDHGTEPPGSSPLNYEMRSGTYSCAGCHSPLFHGDMKYDSGCGWPAFFTVIDGAVETEIDHSHHMVRTEVHCSRCKAHLGHVFPDGPKPTGERYCINGVSLKFKKEESE</sequence>
<dbReference type="PROSITE" id="PS51790">
    <property type="entry name" value="MSRB"/>
    <property type="match status" value="1"/>
</dbReference>
<dbReference type="PANTHER" id="PTHR10173">
    <property type="entry name" value="METHIONINE SULFOXIDE REDUCTASE"/>
    <property type="match status" value="1"/>
</dbReference>
<evidence type="ECO:0000256" key="3">
    <source>
        <dbReference type="ARBA" id="ARBA00023002"/>
    </source>
</evidence>
<dbReference type="Pfam" id="PF01641">
    <property type="entry name" value="SelR"/>
    <property type="match status" value="1"/>
</dbReference>
<dbReference type="InterPro" id="IPR011057">
    <property type="entry name" value="Mss4-like_sf"/>
</dbReference>
<accession>A0A251ZUI5</accession>
<dbReference type="SUPFAM" id="SSF51316">
    <property type="entry name" value="Mss4-like"/>
    <property type="match status" value="1"/>
</dbReference>
<keyword evidence="3" id="KW-0560">Oxidoreductase</keyword>
<dbReference type="GO" id="GO:0006979">
    <property type="term" value="P:response to oxidative stress"/>
    <property type="evidence" value="ECO:0007669"/>
    <property type="project" value="InterPro"/>
</dbReference>
<evidence type="ECO:0000256" key="4">
    <source>
        <dbReference type="ARBA" id="ARBA00048488"/>
    </source>
</evidence>
<comment type="catalytic activity">
    <reaction evidence="4">
        <text>L-methionyl-[protein] + [thioredoxin]-disulfide + H2O = L-methionyl-(R)-S-oxide-[protein] + [thioredoxin]-dithiol</text>
        <dbReference type="Rhea" id="RHEA:24164"/>
        <dbReference type="Rhea" id="RHEA-COMP:10698"/>
        <dbReference type="Rhea" id="RHEA-COMP:10700"/>
        <dbReference type="Rhea" id="RHEA-COMP:12313"/>
        <dbReference type="Rhea" id="RHEA-COMP:12314"/>
        <dbReference type="ChEBI" id="CHEBI:15377"/>
        <dbReference type="ChEBI" id="CHEBI:16044"/>
        <dbReference type="ChEBI" id="CHEBI:29950"/>
        <dbReference type="ChEBI" id="CHEBI:45764"/>
        <dbReference type="ChEBI" id="CHEBI:50058"/>
        <dbReference type="EC" id="1.8.4.12"/>
    </reaction>
</comment>
<feature type="domain" description="MsrB" evidence="5">
    <location>
        <begin position="12"/>
        <end position="133"/>
    </location>
</feature>
<dbReference type="InterPro" id="IPR002579">
    <property type="entry name" value="Met_Sox_Rdtase_MsrB_dom"/>
</dbReference>
<evidence type="ECO:0000256" key="1">
    <source>
        <dbReference type="ARBA" id="ARBA00007174"/>
    </source>
</evidence>
<dbReference type="NCBIfam" id="TIGR00357">
    <property type="entry name" value="peptide-methionine (R)-S-oxide reductase MsrB"/>
    <property type="match status" value="1"/>
</dbReference>
<reference evidence="7" key="1">
    <citation type="submission" date="2014-06" db="EMBL/GenBank/DDBJ databases">
        <authorList>
            <person name="Winans N.J."/>
            <person name="Newell P.D."/>
            <person name="Douglas A.E."/>
        </authorList>
    </citation>
    <scope>NUCLEOTIDE SEQUENCE [LARGE SCALE GENOMIC DNA]</scope>
    <source>
        <strain evidence="7">DmL_052</strain>
    </source>
</reference>
<dbReference type="Gene3D" id="2.170.150.20">
    <property type="entry name" value="Peptide methionine sulfoxide reductase"/>
    <property type="match status" value="1"/>
</dbReference>
<evidence type="ECO:0000259" key="5">
    <source>
        <dbReference type="PROSITE" id="PS51790"/>
    </source>
</evidence>
<dbReference type="PANTHER" id="PTHR10173:SF52">
    <property type="entry name" value="METHIONINE-R-SULFOXIDE REDUCTASE B1"/>
    <property type="match status" value="1"/>
</dbReference>
<dbReference type="EMBL" id="JOPB01000007">
    <property type="protein sequence ID" value="OUI78328.1"/>
    <property type="molecule type" value="Genomic_DNA"/>
</dbReference>
<dbReference type="GO" id="GO:0005737">
    <property type="term" value="C:cytoplasm"/>
    <property type="evidence" value="ECO:0007669"/>
    <property type="project" value="TreeGrafter"/>
</dbReference>
<dbReference type="AlphaFoldDB" id="A0A251ZUI5"/>
<dbReference type="GO" id="GO:0030091">
    <property type="term" value="P:protein repair"/>
    <property type="evidence" value="ECO:0007669"/>
    <property type="project" value="InterPro"/>
</dbReference>
<dbReference type="GO" id="GO:0033743">
    <property type="term" value="F:peptide-methionine (R)-S-oxide reductase activity"/>
    <property type="evidence" value="ECO:0007669"/>
    <property type="project" value="UniProtKB-EC"/>
</dbReference>
<protein>
    <recommendedName>
        <fullName evidence="2">peptide-methionine (R)-S-oxide reductase</fullName>
        <ecNumber evidence="2">1.8.4.12</ecNumber>
    </recommendedName>
</protein>
<organism evidence="6 7">
    <name type="scientific">Commensalibacter intestini</name>
    <dbReference type="NCBI Taxonomy" id="479936"/>
    <lineage>
        <taxon>Bacteria</taxon>
        <taxon>Pseudomonadati</taxon>
        <taxon>Pseudomonadota</taxon>
        <taxon>Alphaproteobacteria</taxon>
        <taxon>Acetobacterales</taxon>
        <taxon>Acetobacteraceae</taxon>
    </lineage>
</organism>
<evidence type="ECO:0000313" key="7">
    <source>
        <dbReference type="Proteomes" id="UP000194946"/>
    </source>
</evidence>
<evidence type="ECO:0000256" key="2">
    <source>
        <dbReference type="ARBA" id="ARBA00012499"/>
    </source>
</evidence>
<dbReference type="Proteomes" id="UP000194946">
    <property type="component" value="Unassembled WGS sequence"/>
</dbReference>
<dbReference type="EC" id="1.8.4.12" evidence="2"/>
<name>A0A251ZUI5_9PROT</name>
<gene>
    <name evidence="6" type="ORF">HK18_09850</name>
</gene>
<comment type="similarity">
    <text evidence="1">Belongs to the MsrB Met sulfoxide reductase family.</text>
</comment>